<dbReference type="InterPro" id="IPR001401">
    <property type="entry name" value="Dynamin_GTPase"/>
</dbReference>
<dbReference type="GO" id="GO:0005737">
    <property type="term" value="C:cytoplasm"/>
    <property type="evidence" value="ECO:0007669"/>
    <property type="project" value="TreeGrafter"/>
</dbReference>
<dbReference type="GO" id="GO:0051607">
    <property type="term" value="P:defense response to virus"/>
    <property type="evidence" value="ECO:0007669"/>
    <property type="project" value="TreeGrafter"/>
</dbReference>
<dbReference type="GO" id="GO:0005634">
    <property type="term" value="C:nucleus"/>
    <property type="evidence" value="ECO:0007669"/>
    <property type="project" value="TreeGrafter"/>
</dbReference>
<dbReference type="GO" id="GO:0005874">
    <property type="term" value="C:microtubule"/>
    <property type="evidence" value="ECO:0007669"/>
    <property type="project" value="TreeGrafter"/>
</dbReference>
<dbReference type="InterPro" id="IPR027417">
    <property type="entry name" value="P-loop_NTPase"/>
</dbReference>
<dbReference type="GO" id="GO:0005525">
    <property type="term" value="F:GTP binding"/>
    <property type="evidence" value="ECO:0007669"/>
    <property type="project" value="UniProtKB-KW"/>
</dbReference>
<keyword evidence="2 3" id="KW-0342">GTP-binding</keyword>
<evidence type="ECO:0000256" key="1">
    <source>
        <dbReference type="ARBA" id="ARBA00022741"/>
    </source>
</evidence>
<dbReference type="EMBL" id="BFAA01008346">
    <property type="protein sequence ID" value="GCB66897.1"/>
    <property type="molecule type" value="Genomic_DNA"/>
</dbReference>
<dbReference type="CDD" id="cd08771">
    <property type="entry name" value="DLP_1"/>
    <property type="match status" value="1"/>
</dbReference>
<dbReference type="GO" id="GO:0003924">
    <property type="term" value="F:GTPase activity"/>
    <property type="evidence" value="ECO:0007669"/>
    <property type="project" value="InterPro"/>
</dbReference>
<dbReference type="GO" id="GO:0008017">
    <property type="term" value="F:microtubule binding"/>
    <property type="evidence" value="ECO:0007669"/>
    <property type="project" value="TreeGrafter"/>
</dbReference>
<dbReference type="Pfam" id="PF01031">
    <property type="entry name" value="Dynamin_M"/>
    <property type="match status" value="1"/>
</dbReference>
<dbReference type="InterPro" id="IPR022812">
    <property type="entry name" value="Dynamin"/>
</dbReference>
<keyword evidence="6" id="KW-1185">Reference proteome</keyword>
<dbReference type="InterPro" id="IPR045063">
    <property type="entry name" value="Dynamin_N"/>
</dbReference>
<dbReference type="OMA" id="THNSSHE"/>
<gene>
    <name evidence="5" type="ORF">scyTo_0015056</name>
</gene>
<dbReference type="InterPro" id="IPR030381">
    <property type="entry name" value="G_DYNAMIN_dom"/>
</dbReference>
<dbReference type="InterPro" id="IPR000375">
    <property type="entry name" value="Dynamin_stalk"/>
</dbReference>
<accession>A0A401P1B8</accession>
<sequence>MSIFCDKYEEKVRGYINIIDEMRSMGIDKEFALPTIAVIGDQSSGKSSVLEMLSDVALPRGNGVVTRCPLELKLKKVGGDRPWRGQISYRDYAKTLDHVDQVEDEILKAQDLLTDKTAISSELISLQVESINAPDLTLIDLPGIIRVPVGNQPQDVGKMTKQLIEKFIQKKETIILVVIPCTMDIATTEALAMARVVDPEGERTLGVLTKPDLVDKGTEEDIIKILDNKVVPLKKGYMLVKPLLENGLASFDHLSEKLTSELIHQITNWLPNMQEALREKMIEIQNKLDELGDNIPEDVQARKLFLNNKILTYCDEITNLVTGDYRKDYANEKKLCDFSRKVFSEWFNRLELEKVKLNDEALSKVRFHDKYSQGRELPGFTKYRIFESVIREQIHKLLLPSLQVMKEVGDKVQQVFNAMLYEHFNTLPKLLQASKV</sequence>
<protein>
    <recommendedName>
        <fullName evidence="4">Dynamin-type G domain-containing protein</fullName>
    </recommendedName>
</protein>
<dbReference type="GO" id="GO:0016185">
    <property type="term" value="P:synaptic vesicle budding from presynaptic endocytic zone membrane"/>
    <property type="evidence" value="ECO:0007669"/>
    <property type="project" value="TreeGrafter"/>
</dbReference>
<name>A0A401P1B8_SCYTO</name>
<dbReference type="PROSITE" id="PS00410">
    <property type="entry name" value="G_DYNAMIN_1"/>
    <property type="match status" value="1"/>
</dbReference>
<dbReference type="GO" id="GO:0005886">
    <property type="term" value="C:plasma membrane"/>
    <property type="evidence" value="ECO:0007669"/>
    <property type="project" value="TreeGrafter"/>
</dbReference>
<reference evidence="5 6" key="1">
    <citation type="journal article" date="2018" name="Nat. Ecol. Evol.">
        <title>Shark genomes provide insights into elasmobranch evolution and the origin of vertebrates.</title>
        <authorList>
            <person name="Hara Y"/>
            <person name="Yamaguchi K"/>
            <person name="Onimaru K"/>
            <person name="Kadota M"/>
            <person name="Koyanagi M"/>
            <person name="Keeley SD"/>
            <person name="Tatsumi K"/>
            <person name="Tanaka K"/>
            <person name="Motone F"/>
            <person name="Kageyama Y"/>
            <person name="Nozu R"/>
            <person name="Adachi N"/>
            <person name="Nishimura O"/>
            <person name="Nakagawa R"/>
            <person name="Tanegashima C"/>
            <person name="Kiyatake I"/>
            <person name="Matsumoto R"/>
            <person name="Murakumo K"/>
            <person name="Nishida K"/>
            <person name="Terakita A"/>
            <person name="Kuratani S"/>
            <person name="Sato K"/>
            <person name="Hyodo S Kuraku.S."/>
        </authorList>
    </citation>
    <scope>NUCLEOTIDE SEQUENCE [LARGE SCALE GENOMIC DNA]</scope>
</reference>
<feature type="domain" description="Dynamin-type G" evidence="4">
    <location>
        <begin position="30"/>
        <end position="296"/>
    </location>
</feature>
<dbReference type="PRINTS" id="PR00195">
    <property type="entry name" value="DYNAMIN"/>
</dbReference>
<evidence type="ECO:0000256" key="3">
    <source>
        <dbReference type="RuleBase" id="RU003932"/>
    </source>
</evidence>
<dbReference type="OrthoDB" id="5061070at2759"/>
<evidence type="ECO:0000259" key="4">
    <source>
        <dbReference type="PROSITE" id="PS51718"/>
    </source>
</evidence>
<dbReference type="PANTHER" id="PTHR11566:SF231">
    <property type="entry name" value="INTERFERON-INDUCED GTP-BINDING PROTEIN MX"/>
    <property type="match status" value="1"/>
</dbReference>
<dbReference type="InterPro" id="IPR019762">
    <property type="entry name" value="Dynamin_GTPase_CS"/>
</dbReference>
<proteinExistence type="inferred from homology"/>
<comment type="similarity">
    <text evidence="3">Belongs to the TRAFAC class dynamin-like GTPase superfamily. Dynamin/Fzo/YdjA family.</text>
</comment>
<dbReference type="AlphaFoldDB" id="A0A401P1B8"/>
<dbReference type="Gene3D" id="1.20.120.1240">
    <property type="entry name" value="Dynamin, middle domain"/>
    <property type="match status" value="1"/>
</dbReference>
<dbReference type="Pfam" id="PF00350">
    <property type="entry name" value="Dynamin_N"/>
    <property type="match status" value="1"/>
</dbReference>
<dbReference type="SMART" id="SM00053">
    <property type="entry name" value="DYNc"/>
    <property type="match status" value="1"/>
</dbReference>
<feature type="non-terminal residue" evidence="5">
    <location>
        <position position="436"/>
    </location>
</feature>
<evidence type="ECO:0000313" key="5">
    <source>
        <dbReference type="EMBL" id="GCB66897.1"/>
    </source>
</evidence>
<dbReference type="Gene3D" id="3.40.50.300">
    <property type="entry name" value="P-loop containing nucleotide triphosphate hydrolases"/>
    <property type="match status" value="1"/>
</dbReference>
<dbReference type="STRING" id="75743.A0A401P1B8"/>
<dbReference type="GO" id="GO:0098793">
    <property type="term" value="C:presynapse"/>
    <property type="evidence" value="ECO:0007669"/>
    <property type="project" value="GOC"/>
</dbReference>
<dbReference type="PROSITE" id="PS51718">
    <property type="entry name" value="G_DYNAMIN_2"/>
    <property type="match status" value="1"/>
</dbReference>
<comment type="caution">
    <text evidence="5">The sequence shown here is derived from an EMBL/GenBank/DDBJ whole genome shotgun (WGS) entry which is preliminary data.</text>
</comment>
<dbReference type="SUPFAM" id="SSF52540">
    <property type="entry name" value="P-loop containing nucleoside triphosphate hydrolases"/>
    <property type="match status" value="1"/>
</dbReference>
<dbReference type="GO" id="GO:0031623">
    <property type="term" value="P:receptor internalization"/>
    <property type="evidence" value="ECO:0007669"/>
    <property type="project" value="TreeGrafter"/>
</dbReference>
<evidence type="ECO:0000256" key="2">
    <source>
        <dbReference type="ARBA" id="ARBA00023134"/>
    </source>
</evidence>
<evidence type="ECO:0000313" key="6">
    <source>
        <dbReference type="Proteomes" id="UP000288216"/>
    </source>
</evidence>
<dbReference type="PANTHER" id="PTHR11566">
    <property type="entry name" value="DYNAMIN"/>
    <property type="match status" value="1"/>
</dbReference>
<dbReference type="Proteomes" id="UP000288216">
    <property type="component" value="Unassembled WGS sequence"/>
</dbReference>
<keyword evidence="1 3" id="KW-0547">Nucleotide-binding</keyword>
<organism evidence="5 6">
    <name type="scientific">Scyliorhinus torazame</name>
    <name type="common">Cloudy catshark</name>
    <name type="synonym">Catulus torazame</name>
    <dbReference type="NCBI Taxonomy" id="75743"/>
    <lineage>
        <taxon>Eukaryota</taxon>
        <taxon>Metazoa</taxon>
        <taxon>Chordata</taxon>
        <taxon>Craniata</taxon>
        <taxon>Vertebrata</taxon>
        <taxon>Chondrichthyes</taxon>
        <taxon>Elasmobranchii</taxon>
        <taxon>Galeomorphii</taxon>
        <taxon>Galeoidea</taxon>
        <taxon>Carcharhiniformes</taxon>
        <taxon>Scyliorhinidae</taxon>
        <taxon>Scyliorhinus</taxon>
    </lineage>
</organism>